<reference evidence="7 8" key="1">
    <citation type="submission" date="2019-07" db="EMBL/GenBank/DDBJ databases">
        <title>Georgenia wutianyii sp. nov. and Georgenia *** sp. nov. isolated from plateau pika (Ochotona curzoniae) in the Qinghai-Tibet plateau of China.</title>
        <authorList>
            <person name="Tian Z."/>
        </authorList>
    </citation>
    <scope>NUCLEOTIDE SEQUENCE [LARGE SCALE GENOMIC DNA]</scope>
    <source>
        <strain evidence="7 8">Z446</strain>
    </source>
</reference>
<evidence type="ECO:0000256" key="3">
    <source>
        <dbReference type="ARBA" id="ARBA00023125"/>
    </source>
</evidence>
<dbReference type="Gene3D" id="1.10.10.60">
    <property type="entry name" value="Homeodomain-like"/>
    <property type="match status" value="1"/>
</dbReference>
<dbReference type="InterPro" id="IPR055247">
    <property type="entry name" value="InsJ-like_HTH"/>
</dbReference>
<dbReference type="Pfam" id="PF04198">
    <property type="entry name" value="Sugar-bind"/>
    <property type="match status" value="1"/>
</dbReference>
<proteinExistence type="inferred from homology"/>
<organism evidence="7 8">
    <name type="scientific">Georgenia yuyongxinii</name>
    <dbReference type="NCBI Taxonomy" id="2589797"/>
    <lineage>
        <taxon>Bacteria</taxon>
        <taxon>Bacillati</taxon>
        <taxon>Actinomycetota</taxon>
        <taxon>Actinomycetes</taxon>
        <taxon>Micrococcales</taxon>
        <taxon>Bogoriellaceae</taxon>
        <taxon>Georgenia</taxon>
    </lineage>
</organism>
<dbReference type="InterPro" id="IPR037171">
    <property type="entry name" value="NagB/RpiA_transferase-like"/>
</dbReference>
<dbReference type="Gene3D" id="3.40.50.1360">
    <property type="match status" value="1"/>
</dbReference>
<dbReference type="PANTHER" id="PTHR34294:SF1">
    <property type="entry name" value="TRANSCRIPTIONAL REGULATOR LSRR"/>
    <property type="match status" value="1"/>
</dbReference>
<keyword evidence="3" id="KW-0238">DNA-binding</keyword>
<dbReference type="SUPFAM" id="SSF46689">
    <property type="entry name" value="Homeodomain-like"/>
    <property type="match status" value="1"/>
</dbReference>
<accession>A0A552WKY5</accession>
<evidence type="ECO:0000313" key="8">
    <source>
        <dbReference type="Proteomes" id="UP000318693"/>
    </source>
</evidence>
<dbReference type="GO" id="GO:0003677">
    <property type="term" value="F:DNA binding"/>
    <property type="evidence" value="ECO:0007669"/>
    <property type="project" value="UniProtKB-KW"/>
</dbReference>
<dbReference type="PANTHER" id="PTHR34294">
    <property type="entry name" value="TRANSCRIPTIONAL REGULATOR-RELATED"/>
    <property type="match status" value="1"/>
</dbReference>
<sequence length="315" mass="33228">MYYLQDETMDAIARRLGVSRSTVSRLIKRARETGLVHISIQPRAAAADAVSRGLHRQFGVHAHVVPVREGATDVQRLEQVAQVAGRLVSGWMRPGVVLGLAWGTTISAVVEHLVPRPVPGSAVVQLNGAANPVTSGIPYAGSIISAAAEAFDARVHHFPVPAFFDFAGTKQAMWRERSIRRVLTVQATADIALFGAGAMTGPLASHVYAAGYLSTDDLTSLRAEGVVGDVCTVLLREDGSWADIELNARATGPNPRELARMARRVCVAAGAAKVAPLLGALRAGAVTDLVIDEATARALMERARLGAPGRASILA</sequence>
<keyword evidence="8" id="KW-1185">Reference proteome</keyword>
<feature type="domain" description="Insertion element IS150 protein InsJ-like helix-turn-helix" evidence="6">
    <location>
        <begin position="2"/>
        <end position="38"/>
    </location>
</feature>
<dbReference type="GO" id="GO:0030246">
    <property type="term" value="F:carbohydrate binding"/>
    <property type="evidence" value="ECO:0007669"/>
    <property type="project" value="InterPro"/>
</dbReference>
<comment type="similarity">
    <text evidence="1">Belongs to the SorC transcriptional regulatory family.</text>
</comment>
<dbReference type="AlphaFoldDB" id="A0A552WKY5"/>
<dbReference type="Proteomes" id="UP000318693">
    <property type="component" value="Unassembled WGS sequence"/>
</dbReference>
<keyword evidence="2" id="KW-0805">Transcription regulation</keyword>
<feature type="domain" description="Sugar-binding" evidence="5">
    <location>
        <begin position="50"/>
        <end position="301"/>
    </location>
</feature>
<protein>
    <submittedName>
        <fullName evidence="7">Helix-turn-helix domain-containing protein</fullName>
    </submittedName>
</protein>
<keyword evidence="4" id="KW-0804">Transcription</keyword>
<dbReference type="EMBL" id="VJXR01000082">
    <property type="protein sequence ID" value="TRW43441.1"/>
    <property type="molecule type" value="Genomic_DNA"/>
</dbReference>
<evidence type="ECO:0000313" key="7">
    <source>
        <dbReference type="EMBL" id="TRW43441.1"/>
    </source>
</evidence>
<dbReference type="InterPro" id="IPR051054">
    <property type="entry name" value="SorC_transcr_regulators"/>
</dbReference>
<evidence type="ECO:0000259" key="6">
    <source>
        <dbReference type="Pfam" id="PF13518"/>
    </source>
</evidence>
<evidence type="ECO:0000256" key="2">
    <source>
        <dbReference type="ARBA" id="ARBA00023015"/>
    </source>
</evidence>
<dbReference type="InterPro" id="IPR007324">
    <property type="entry name" value="Sugar-bd_dom_put"/>
</dbReference>
<dbReference type="Pfam" id="PF13518">
    <property type="entry name" value="HTH_28"/>
    <property type="match status" value="1"/>
</dbReference>
<dbReference type="InterPro" id="IPR009057">
    <property type="entry name" value="Homeodomain-like_sf"/>
</dbReference>
<comment type="caution">
    <text evidence="7">The sequence shown here is derived from an EMBL/GenBank/DDBJ whole genome shotgun (WGS) entry which is preliminary data.</text>
</comment>
<evidence type="ECO:0000256" key="1">
    <source>
        <dbReference type="ARBA" id="ARBA00010466"/>
    </source>
</evidence>
<gene>
    <name evidence="7" type="ORF">FJ693_17690</name>
</gene>
<dbReference type="SUPFAM" id="SSF100950">
    <property type="entry name" value="NagB/RpiA/CoA transferase-like"/>
    <property type="match status" value="1"/>
</dbReference>
<name>A0A552WKY5_9MICO</name>
<evidence type="ECO:0000259" key="5">
    <source>
        <dbReference type="Pfam" id="PF04198"/>
    </source>
</evidence>
<evidence type="ECO:0000256" key="4">
    <source>
        <dbReference type="ARBA" id="ARBA00023163"/>
    </source>
</evidence>